<dbReference type="Proteomes" id="UP000033048">
    <property type="component" value="Chromosome"/>
</dbReference>
<dbReference type="Gene3D" id="2.130.10.10">
    <property type="entry name" value="YVTN repeat-like/Quinoprotein amine dehydrogenase"/>
    <property type="match status" value="2"/>
</dbReference>
<keyword evidence="3" id="KW-1185">Reference proteome</keyword>
<feature type="domain" description="Pyrrolo-quinoline quinone repeat" evidence="1">
    <location>
        <begin position="196"/>
        <end position="414"/>
    </location>
</feature>
<dbReference type="AlphaFoldDB" id="A0A0E3SPK1"/>
<dbReference type="STRING" id="1434104.MCMEM_0458"/>
<dbReference type="InterPro" id="IPR002372">
    <property type="entry name" value="PQQ_rpt_dom"/>
</dbReference>
<dbReference type="InterPro" id="IPR011047">
    <property type="entry name" value="Quinoprotein_ADH-like_sf"/>
</dbReference>
<dbReference type="RefSeq" id="WP_082087242.1">
    <property type="nucleotide sequence ID" value="NZ_CP009518.1"/>
</dbReference>
<dbReference type="SMART" id="SM00564">
    <property type="entry name" value="PQQ"/>
    <property type="match status" value="8"/>
</dbReference>
<dbReference type="InterPro" id="IPR018391">
    <property type="entry name" value="PQQ_b-propeller_rpt"/>
</dbReference>
<protein>
    <recommendedName>
        <fullName evidence="1">Pyrrolo-quinoline quinone repeat domain-containing protein</fullName>
    </recommendedName>
</protein>
<dbReference type="PANTHER" id="PTHR34512:SF30">
    <property type="entry name" value="OUTER MEMBRANE PROTEIN ASSEMBLY FACTOR BAMB"/>
    <property type="match status" value="1"/>
</dbReference>
<evidence type="ECO:0000313" key="3">
    <source>
        <dbReference type="Proteomes" id="UP000033048"/>
    </source>
</evidence>
<dbReference type="GeneID" id="24892951"/>
<proteinExistence type="predicted"/>
<dbReference type="SUPFAM" id="SSF50998">
    <property type="entry name" value="Quinoprotein alcohol dehydrogenase-like"/>
    <property type="match status" value="2"/>
</dbReference>
<dbReference type="KEGG" id="mmet:MCMEM_0458"/>
<organism evidence="2 3">
    <name type="scientific">Methanococcoides methylutens MM1</name>
    <dbReference type="NCBI Taxonomy" id="1434104"/>
    <lineage>
        <taxon>Archaea</taxon>
        <taxon>Methanobacteriati</taxon>
        <taxon>Methanobacteriota</taxon>
        <taxon>Stenosarchaea group</taxon>
        <taxon>Methanomicrobia</taxon>
        <taxon>Methanosarcinales</taxon>
        <taxon>Methanosarcinaceae</taxon>
        <taxon>Methanococcoides</taxon>
    </lineage>
</organism>
<dbReference type="Pfam" id="PF13360">
    <property type="entry name" value="PQQ_2"/>
    <property type="match status" value="1"/>
</dbReference>
<accession>A0A0E3SPK1</accession>
<gene>
    <name evidence="2" type="ORF">MCMEM_0458</name>
</gene>
<evidence type="ECO:0000259" key="1">
    <source>
        <dbReference type="Pfam" id="PF13360"/>
    </source>
</evidence>
<name>A0A0E3SPK1_METMT</name>
<dbReference type="InterPro" id="IPR015943">
    <property type="entry name" value="WD40/YVTN_repeat-like_dom_sf"/>
</dbReference>
<dbReference type="EMBL" id="CP009518">
    <property type="protein sequence ID" value="AKB84511.1"/>
    <property type="molecule type" value="Genomic_DNA"/>
</dbReference>
<evidence type="ECO:0000313" key="2">
    <source>
        <dbReference type="EMBL" id="AKB84511.1"/>
    </source>
</evidence>
<dbReference type="OrthoDB" id="136681at2157"/>
<sequence>MKWSKSNILLNKIVISSFSIFLIIVLFSSSSSATWALHNHKLVEIHYVGESDLSNDEQPPLRLLWSRDIGDSKGDPYYYEPIVSNENVYVLTEQWASDHRDALVALNPKTGSCNWYKRIPGDVELNVPVIGNNGIYVSSYRYSGDTCGLHAMDYNNGDIKWNVSFDSKMISPPCYSNGLIFVYTYDLRNWGGNTIEIYALKEDTGDIYWERSIKEDKTHYTPIQPTKLVATDGLLYVPSLTYRIYCLDSRSGEDIWESPLDCFLETNPAVHDNTLYFGTAGGYVYALDARYGYSKWRYYAGSGYDDHFYSTPIVKDGILYSGEMDPYVTAVDAKTGTVMWETKVKGDVDSSPVLYEDVIYASSYDWYNDDTGYLYAFNRTTGSQEWVVDVGGDPSSPVIDDGVIYLATYGDIYAFKILEKPQKVTIDKQEVDNQEHEESMSIFERILSIIFRLNSKNEIVHG</sequence>
<dbReference type="HOGENOM" id="CLU_591370_0_0_2"/>
<reference evidence="2 3" key="1">
    <citation type="submission" date="2014-07" db="EMBL/GenBank/DDBJ databases">
        <title>Methanogenic archaea and the global carbon cycle.</title>
        <authorList>
            <person name="Henriksen J.R."/>
            <person name="Luke J."/>
            <person name="Reinhart S."/>
            <person name="Benedict M.N."/>
            <person name="Youngblut N.D."/>
            <person name="Metcalf M.E."/>
            <person name="Whitaker R.J."/>
            <person name="Metcalf W.W."/>
        </authorList>
    </citation>
    <scope>NUCLEOTIDE SEQUENCE [LARGE SCALE GENOMIC DNA]</scope>
    <source>
        <strain evidence="2 3">MM1</strain>
    </source>
</reference>
<dbReference type="PANTHER" id="PTHR34512">
    <property type="entry name" value="CELL SURFACE PROTEIN"/>
    <property type="match status" value="1"/>
</dbReference>